<evidence type="ECO:0000313" key="3">
    <source>
        <dbReference type="Proteomes" id="UP001172101"/>
    </source>
</evidence>
<reference evidence="2" key="1">
    <citation type="submission" date="2023-06" db="EMBL/GenBank/DDBJ databases">
        <title>Genome-scale phylogeny and comparative genomics of the fungal order Sordariales.</title>
        <authorList>
            <consortium name="Lawrence Berkeley National Laboratory"/>
            <person name="Hensen N."/>
            <person name="Bonometti L."/>
            <person name="Westerberg I."/>
            <person name="Brannstrom I.O."/>
            <person name="Guillou S."/>
            <person name="Cros-Aarteil S."/>
            <person name="Calhoun S."/>
            <person name="Haridas S."/>
            <person name="Kuo A."/>
            <person name="Mondo S."/>
            <person name="Pangilinan J."/>
            <person name="Riley R."/>
            <person name="LaButti K."/>
            <person name="Andreopoulos B."/>
            <person name="Lipzen A."/>
            <person name="Chen C."/>
            <person name="Yanf M."/>
            <person name="Daum C."/>
            <person name="Ng V."/>
            <person name="Clum A."/>
            <person name="Steindorff A."/>
            <person name="Ohm R."/>
            <person name="Martin F."/>
            <person name="Silar P."/>
            <person name="Natvig D."/>
            <person name="Lalanne C."/>
            <person name="Gautier V."/>
            <person name="Ament-velasquez S.L."/>
            <person name="Kruys A."/>
            <person name="Hutchinson M.I."/>
            <person name="Powell A.J."/>
            <person name="Barry K."/>
            <person name="Miller A.N."/>
            <person name="Grigoriev I.V."/>
            <person name="Debuchy R."/>
            <person name="Gladieux P."/>
            <person name="Thoren M.H."/>
            <person name="Johannesson H."/>
        </authorList>
    </citation>
    <scope>NUCLEOTIDE SEQUENCE</scope>
    <source>
        <strain evidence="2">SMH2392-1A</strain>
    </source>
</reference>
<name>A0AA40E3A8_9PEZI</name>
<accession>A0AA40E3A8</accession>
<feature type="region of interest" description="Disordered" evidence="1">
    <location>
        <begin position="40"/>
        <end position="69"/>
    </location>
</feature>
<evidence type="ECO:0000313" key="2">
    <source>
        <dbReference type="EMBL" id="KAK0722526.1"/>
    </source>
</evidence>
<feature type="compositionally biased region" description="Basic and acidic residues" evidence="1">
    <location>
        <begin position="40"/>
        <end position="57"/>
    </location>
</feature>
<keyword evidence="3" id="KW-1185">Reference proteome</keyword>
<dbReference type="Proteomes" id="UP001172101">
    <property type="component" value="Unassembled WGS sequence"/>
</dbReference>
<protein>
    <submittedName>
        <fullName evidence="2">Uncharacterized protein</fullName>
    </submittedName>
</protein>
<comment type="caution">
    <text evidence="2">The sequence shown here is derived from an EMBL/GenBank/DDBJ whole genome shotgun (WGS) entry which is preliminary data.</text>
</comment>
<dbReference type="AlphaFoldDB" id="A0AA40E3A8"/>
<evidence type="ECO:0000256" key="1">
    <source>
        <dbReference type="SAM" id="MobiDB-lite"/>
    </source>
</evidence>
<sequence>PARQREMTPENAEELQLDATQVKMADLAKDMHIGKKFSLHEELMERERTKRQKEYERRRQRKNGASSDG</sequence>
<dbReference type="RefSeq" id="XP_060298450.1">
    <property type="nucleotide sequence ID" value="XM_060435634.1"/>
</dbReference>
<gene>
    <name evidence="2" type="ORF">B0T26DRAFT_597115</name>
</gene>
<organism evidence="2 3">
    <name type="scientific">Lasiosphaeria miniovina</name>
    <dbReference type="NCBI Taxonomy" id="1954250"/>
    <lineage>
        <taxon>Eukaryota</taxon>
        <taxon>Fungi</taxon>
        <taxon>Dikarya</taxon>
        <taxon>Ascomycota</taxon>
        <taxon>Pezizomycotina</taxon>
        <taxon>Sordariomycetes</taxon>
        <taxon>Sordariomycetidae</taxon>
        <taxon>Sordariales</taxon>
        <taxon>Lasiosphaeriaceae</taxon>
        <taxon>Lasiosphaeria</taxon>
    </lineage>
</organism>
<dbReference type="EMBL" id="JAUIRO010000003">
    <property type="protein sequence ID" value="KAK0722526.1"/>
    <property type="molecule type" value="Genomic_DNA"/>
</dbReference>
<proteinExistence type="predicted"/>
<dbReference type="GeneID" id="85318904"/>
<feature type="non-terminal residue" evidence="2">
    <location>
        <position position="69"/>
    </location>
</feature>
<feature type="non-terminal residue" evidence="2">
    <location>
        <position position="1"/>
    </location>
</feature>